<organism evidence="2 3">
    <name type="scientific">Necator americanus</name>
    <name type="common">Human hookworm</name>
    <dbReference type="NCBI Taxonomy" id="51031"/>
    <lineage>
        <taxon>Eukaryota</taxon>
        <taxon>Metazoa</taxon>
        <taxon>Ecdysozoa</taxon>
        <taxon>Nematoda</taxon>
        <taxon>Chromadorea</taxon>
        <taxon>Rhabditida</taxon>
        <taxon>Rhabditina</taxon>
        <taxon>Rhabditomorpha</taxon>
        <taxon>Strongyloidea</taxon>
        <taxon>Ancylostomatidae</taxon>
        <taxon>Bunostominae</taxon>
        <taxon>Necator</taxon>
    </lineage>
</organism>
<evidence type="ECO:0000313" key="2">
    <source>
        <dbReference type="EMBL" id="KAK6741509.1"/>
    </source>
</evidence>
<protein>
    <submittedName>
        <fullName evidence="2">Uncharacterized protein</fullName>
    </submittedName>
</protein>
<keyword evidence="3" id="KW-1185">Reference proteome</keyword>
<dbReference type="Proteomes" id="UP001303046">
    <property type="component" value="Unassembled WGS sequence"/>
</dbReference>
<feature type="compositionally biased region" description="Basic and acidic residues" evidence="1">
    <location>
        <begin position="76"/>
        <end position="96"/>
    </location>
</feature>
<comment type="caution">
    <text evidence="2">The sequence shown here is derived from an EMBL/GenBank/DDBJ whole genome shotgun (WGS) entry which is preliminary data.</text>
</comment>
<proteinExistence type="predicted"/>
<evidence type="ECO:0000313" key="3">
    <source>
        <dbReference type="Proteomes" id="UP001303046"/>
    </source>
</evidence>
<accession>A0ABR1CT60</accession>
<evidence type="ECO:0000256" key="1">
    <source>
        <dbReference type="SAM" id="MobiDB-lite"/>
    </source>
</evidence>
<reference evidence="2 3" key="1">
    <citation type="submission" date="2023-08" db="EMBL/GenBank/DDBJ databases">
        <title>A Necator americanus chromosomal reference genome.</title>
        <authorList>
            <person name="Ilik V."/>
            <person name="Petrzelkova K.J."/>
            <person name="Pardy F."/>
            <person name="Fuh T."/>
            <person name="Niatou-Singa F.S."/>
            <person name="Gouil Q."/>
            <person name="Baker L."/>
            <person name="Ritchie M.E."/>
            <person name="Jex A.R."/>
            <person name="Gazzola D."/>
            <person name="Li H."/>
            <person name="Toshio Fujiwara R."/>
            <person name="Zhan B."/>
            <person name="Aroian R.V."/>
            <person name="Pafco B."/>
            <person name="Schwarz E.M."/>
        </authorList>
    </citation>
    <scope>NUCLEOTIDE SEQUENCE [LARGE SCALE GENOMIC DNA]</scope>
    <source>
        <strain evidence="2 3">Aroian</strain>
        <tissue evidence="2">Whole animal</tissue>
    </source>
</reference>
<dbReference type="EMBL" id="JAVFWL010000003">
    <property type="protein sequence ID" value="KAK6741509.1"/>
    <property type="molecule type" value="Genomic_DNA"/>
</dbReference>
<sequence>MDVCWLGIHQLVEFNVKVRYKRRVCGTTSSSVLTATSLSTSTFSTTVGRSAYFVRRSASCANPFRKPVIKATSETLKSDSKEEPEETPKDGRKTRDDEDDIKSVGVTLIKKAVGCRPSGLRTSRIDLTNF</sequence>
<name>A0ABR1CT60_NECAM</name>
<feature type="region of interest" description="Disordered" evidence="1">
    <location>
        <begin position="71"/>
        <end position="99"/>
    </location>
</feature>
<gene>
    <name evidence="2" type="primary">Necator_chrIII.g10158</name>
    <name evidence="2" type="ORF">RB195_009393</name>
</gene>